<comment type="similarity">
    <text evidence="3">Belongs to the peptidase C48 family.</text>
</comment>
<dbReference type="InterPro" id="IPR003653">
    <property type="entry name" value="Peptidase_C48_C"/>
</dbReference>
<evidence type="ECO:0000313" key="13">
    <source>
        <dbReference type="EMBL" id="PWZ53106.1"/>
    </source>
</evidence>
<evidence type="ECO:0000256" key="4">
    <source>
        <dbReference type="ARBA" id="ARBA00022475"/>
    </source>
</evidence>
<dbReference type="GO" id="GO:0006508">
    <property type="term" value="P:proteolysis"/>
    <property type="evidence" value="ECO:0007669"/>
    <property type="project" value="UniProtKB-KW"/>
</dbReference>
<evidence type="ECO:0000256" key="10">
    <source>
        <dbReference type="ARBA" id="ARBA00034482"/>
    </source>
</evidence>
<dbReference type="Pfam" id="PF09790">
    <property type="entry name" value="Hyccin"/>
    <property type="match status" value="1"/>
</dbReference>
<dbReference type="GO" id="GO:0008234">
    <property type="term" value="F:cysteine-type peptidase activity"/>
    <property type="evidence" value="ECO:0007669"/>
    <property type="project" value="UniProtKB-KW"/>
</dbReference>
<dbReference type="PROSITE" id="PS50600">
    <property type="entry name" value="ULP_PROTEASE"/>
    <property type="match status" value="1"/>
</dbReference>
<dbReference type="GO" id="GO:0005829">
    <property type="term" value="C:cytosol"/>
    <property type="evidence" value="ECO:0007669"/>
    <property type="project" value="UniProtKB-SubCell"/>
</dbReference>
<dbReference type="EMBL" id="NCVQ01000001">
    <property type="protein sequence ID" value="PWZ53106.1"/>
    <property type="molecule type" value="Genomic_DNA"/>
</dbReference>
<keyword evidence="7" id="KW-0378">Hydrolase</keyword>
<evidence type="ECO:0000256" key="5">
    <source>
        <dbReference type="ARBA" id="ARBA00022490"/>
    </source>
</evidence>
<dbReference type="ExpressionAtlas" id="A0A317Y4G2">
    <property type="expression patterns" value="baseline"/>
</dbReference>
<comment type="caution">
    <text evidence="13">The sequence shown here is derived from an EMBL/GenBank/DDBJ whole genome shotgun (WGS) entry which is preliminary data.</text>
</comment>
<feature type="domain" description="Ubiquitin-like protease family profile" evidence="12">
    <location>
        <begin position="165"/>
        <end position="357"/>
    </location>
</feature>
<keyword evidence="6 13" id="KW-0645">Protease</keyword>
<evidence type="ECO:0000256" key="2">
    <source>
        <dbReference type="ARBA" id="ARBA00004514"/>
    </source>
</evidence>
<keyword evidence="4" id="KW-1003">Cell membrane</keyword>
<dbReference type="InterPro" id="IPR018619">
    <property type="entry name" value="Hyccin"/>
</dbReference>
<dbReference type="Pfam" id="PF02902">
    <property type="entry name" value="Peptidase_C48"/>
    <property type="match status" value="1"/>
</dbReference>
<reference evidence="13" key="1">
    <citation type="journal article" date="2018" name="Nat. Genet.">
        <title>Extensive intraspecific gene order and gene structural variations between Mo17 and other maize genomes.</title>
        <authorList>
            <person name="Sun S."/>
            <person name="Zhou Y."/>
            <person name="Chen J."/>
            <person name="Shi J."/>
            <person name="Zhao H."/>
            <person name="Zhao H."/>
            <person name="Song W."/>
            <person name="Zhang M."/>
            <person name="Cui Y."/>
            <person name="Dong X."/>
            <person name="Liu H."/>
            <person name="Ma X."/>
            <person name="Jiao Y."/>
            <person name="Wang B."/>
            <person name="Wei X."/>
            <person name="Stein J.C."/>
            <person name="Glaubitz J.C."/>
            <person name="Lu F."/>
            <person name="Yu G."/>
            <person name="Liang C."/>
            <person name="Fengler K."/>
            <person name="Li B."/>
            <person name="Rafalski A."/>
            <person name="Schnable P.S."/>
            <person name="Ware D.H."/>
            <person name="Buckler E.S."/>
            <person name="Lai J."/>
        </authorList>
    </citation>
    <scope>NUCLEOTIDE SEQUENCE [LARGE SCALE GENOMIC DNA]</scope>
    <source>
        <tissue evidence="13">Seedling</tissue>
    </source>
</reference>
<keyword evidence="5" id="KW-0963">Cytoplasm</keyword>
<evidence type="ECO:0000256" key="11">
    <source>
        <dbReference type="SAM" id="MobiDB-lite"/>
    </source>
</evidence>
<keyword evidence="9" id="KW-0472">Membrane</keyword>
<feature type="region of interest" description="Disordered" evidence="11">
    <location>
        <begin position="91"/>
        <end position="111"/>
    </location>
</feature>
<evidence type="ECO:0000256" key="9">
    <source>
        <dbReference type="ARBA" id="ARBA00023136"/>
    </source>
</evidence>
<comment type="subcellular location">
    <subcellularLocation>
        <location evidence="1">Cell membrane</location>
    </subcellularLocation>
    <subcellularLocation>
        <location evidence="2">Cytoplasm</location>
        <location evidence="2">Cytosol</location>
    </subcellularLocation>
</comment>
<comment type="similarity">
    <text evidence="10">Belongs to the Hyccin family.</text>
</comment>
<evidence type="ECO:0000256" key="6">
    <source>
        <dbReference type="ARBA" id="ARBA00022670"/>
    </source>
</evidence>
<accession>A0A317Y4G2</accession>
<dbReference type="GO" id="GO:0005886">
    <property type="term" value="C:plasma membrane"/>
    <property type="evidence" value="ECO:0007669"/>
    <property type="project" value="UniProtKB-SubCell"/>
</dbReference>
<keyword evidence="8" id="KW-0788">Thiol protease</keyword>
<evidence type="ECO:0000256" key="1">
    <source>
        <dbReference type="ARBA" id="ARBA00004236"/>
    </source>
</evidence>
<gene>
    <name evidence="13" type="primary">ULP1B_54</name>
    <name evidence="13" type="ORF">Zm00014a_032491</name>
</gene>
<dbReference type="PANTHER" id="PTHR12606:SF155">
    <property type="entry name" value="OS04G0316900 PROTEIN"/>
    <property type="match status" value="1"/>
</dbReference>
<dbReference type="SUPFAM" id="SSF54001">
    <property type="entry name" value="Cysteine proteinases"/>
    <property type="match status" value="1"/>
</dbReference>
<evidence type="ECO:0000259" key="12">
    <source>
        <dbReference type="PROSITE" id="PS50600"/>
    </source>
</evidence>
<dbReference type="AlphaFoldDB" id="A0A317Y4G2"/>
<organism evidence="13">
    <name type="scientific">Zea mays</name>
    <name type="common">Maize</name>
    <dbReference type="NCBI Taxonomy" id="4577"/>
    <lineage>
        <taxon>Eukaryota</taxon>
        <taxon>Viridiplantae</taxon>
        <taxon>Streptophyta</taxon>
        <taxon>Embryophyta</taxon>
        <taxon>Tracheophyta</taxon>
        <taxon>Spermatophyta</taxon>
        <taxon>Magnoliopsida</taxon>
        <taxon>Liliopsida</taxon>
        <taxon>Poales</taxon>
        <taxon>Poaceae</taxon>
        <taxon>PACMAD clade</taxon>
        <taxon>Panicoideae</taxon>
        <taxon>Andropogonodae</taxon>
        <taxon>Andropogoneae</taxon>
        <taxon>Tripsacinae</taxon>
        <taxon>Zea</taxon>
    </lineage>
</organism>
<protein>
    <submittedName>
        <fullName evidence="13">Putative ubiquitin-like-specific protease 1B</fullName>
    </submittedName>
</protein>
<proteinExistence type="inferred from homology"/>
<name>A0A317Y4G2_MAIZE</name>
<evidence type="ECO:0000256" key="3">
    <source>
        <dbReference type="ARBA" id="ARBA00005234"/>
    </source>
</evidence>
<dbReference type="Proteomes" id="UP000251960">
    <property type="component" value="Chromosome 1"/>
</dbReference>
<sequence length="386" mass="44350">MAPLLNDPGVASAVTTRLRGSGSGAENDSLCRWLYDTFWSNVPELQLAVLLLVPSLARAHLCRAMSRKPLAGFEAVLLALYAHAASQHGAGEVETRDHVTPEPGKDFGTSKREPVGKIEQVQSIVLSHDCLLLDYICTQGDLALIDFIKEIPCEPTVEVVLIDDAFVERKWMECLFQPNTYLGDEVIDYYINLIKAQKHLKCRSGGRVHIENAFQFNFLKRDGDVEIKTEELYAIKDMTHICSAERRVLLYLDHDMVFILINIRETHWYLVVIHARNMEIQVLDSLGTTQDHKDLTDSIKGLQRQIDMISQRKELKDHKWPDLQVASWSLREIDMGYAKQTDSSSCGLFLLNYIEYWTRDELSDSFTQDDMSHFREKWLLYYYLQT</sequence>
<evidence type="ECO:0000256" key="7">
    <source>
        <dbReference type="ARBA" id="ARBA00022801"/>
    </source>
</evidence>
<dbReference type="Gene3D" id="3.40.395.10">
    <property type="entry name" value="Adenoviral Proteinase, Chain A"/>
    <property type="match status" value="1"/>
</dbReference>
<dbReference type="InterPro" id="IPR038765">
    <property type="entry name" value="Papain-like_cys_pep_sf"/>
</dbReference>
<dbReference type="PANTHER" id="PTHR12606">
    <property type="entry name" value="SENTRIN/SUMO-SPECIFIC PROTEASE"/>
    <property type="match status" value="1"/>
</dbReference>
<evidence type="ECO:0000256" key="8">
    <source>
        <dbReference type="ARBA" id="ARBA00022807"/>
    </source>
</evidence>